<accession>A0A023B979</accession>
<dbReference type="eggNOG" id="KOG0583">
    <property type="taxonomic scope" value="Eukaryota"/>
</dbReference>
<dbReference type="FunFam" id="1.10.510.10:FF:000571">
    <property type="entry name" value="Maternal embryonic leucine zipper kinase"/>
    <property type="match status" value="1"/>
</dbReference>
<keyword evidence="4 7" id="KW-0547">Nucleotide-binding</keyword>
<keyword evidence="5 10" id="KW-0418">Kinase</keyword>
<comment type="caution">
    <text evidence="10">The sequence shown here is derived from an EMBL/GenBank/DDBJ whole genome shotgun (WGS) entry which is preliminary data.</text>
</comment>
<dbReference type="InterPro" id="IPR008271">
    <property type="entry name" value="Ser/Thr_kinase_AS"/>
</dbReference>
<dbReference type="PROSITE" id="PS50011">
    <property type="entry name" value="PROTEIN_KINASE_DOM"/>
    <property type="match status" value="1"/>
</dbReference>
<reference evidence="10" key="1">
    <citation type="submission" date="2013-12" db="EMBL/GenBank/DDBJ databases">
        <authorList>
            <person name="Omoto C.K."/>
            <person name="Sibley D."/>
            <person name="Venepally P."/>
            <person name="Hadjithomas M."/>
            <person name="Karamycheva S."/>
            <person name="Brunk B."/>
            <person name="Roos D."/>
            <person name="Caler E."/>
            <person name="Lorenzi H."/>
        </authorList>
    </citation>
    <scope>NUCLEOTIDE SEQUENCE</scope>
</reference>
<evidence type="ECO:0000256" key="3">
    <source>
        <dbReference type="ARBA" id="ARBA00022679"/>
    </source>
</evidence>
<evidence type="ECO:0000313" key="10">
    <source>
        <dbReference type="EMBL" id="EZG71442.1"/>
    </source>
</evidence>
<evidence type="ECO:0000256" key="7">
    <source>
        <dbReference type="PROSITE-ProRule" id="PRU10141"/>
    </source>
</evidence>
<evidence type="ECO:0000256" key="4">
    <source>
        <dbReference type="ARBA" id="ARBA00022741"/>
    </source>
</evidence>
<proteinExistence type="inferred from homology"/>
<dbReference type="OrthoDB" id="40902at2759"/>
<dbReference type="GeneID" id="22911949"/>
<dbReference type="InterPro" id="IPR017441">
    <property type="entry name" value="Protein_kinase_ATP_BS"/>
</dbReference>
<dbReference type="GO" id="GO:0005524">
    <property type="term" value="F:ATP binding"/>
    <property type="evidence" value="ECO:0007669"/>
    <property type="project" value="UniProtKB-UniRule"/>
</dbReference>
<gene>
    <name evidence="10" type="ORF">GNI_052710</name>
</gene>
<dbReference type="InterPro" id="IPR011009">
    <property type="entry name" value="Kinase-like_dom_sf"/>
</dbReference>
<organism evidence="10 11">
    <name type="scientific">Gregarina niphandrodes</name>
    <name type="common">Septate eugregarine</name>
    <dbReference type="NCBI Taxonomy" id="110365"/>
    <lineage>
        <taxon>Eukaryota</taxon>
        <taxon>Sar</taxon>
        <taxon>Alveolata</taxon>
        <taxon>Apicomplexa</taxon>
        <taxon>Conoidasida</taxon>
        <taxon>Gregarinasina</taxon>
        <taxon>Eugregarinorida</taxon>
        <taxon>Gregarinidae</taxon>
        <taxon>Gregarina</taxon>
    </lineage>
</organism>
<dbReference type="Gene3D" id="1.10.510.10">
    <property type="entry name" value="Transferase(Phosphotransferase) domain 1"/>
    <property type="match status" value="1"/>
</dbReference>
<evidence type="ECO:0000256" key="5">
    <source>
        <dbReference type="ARBA" id="ARBA00022777"/>
    </source>
</evidence>
<dbReference type="SMART" id="SM00220">
    <property type="entry name" value="S_TKc"/>
    <property type="match status" value="1"/>
</dbReference>
<keyword evidence="11" id="KW-1185">Reference proteome</keyword>
<dbReference type="Proteomes" id="UP000019763">
    <property type="component" value="Unassembled WGS sequence"/>
</dbReference>
<dbReference type="SUPFAM" id="SSF56112">
    <property type="entry name" value="Protein kinase-like (PK-like)"/>
    <property type="match status" value="1"/>
</dbReference>
<comment type="similarity">
    <text evidence="8">Belongs to the protein kinase superfamily.</text>
</comment>
<dbReference type="PANTHER" id="PTHR24345:SF0">
    <property type="entry name" value="CELL CYCLE SERINE_THREONINE-PROTEIN KINASE CDC5_MSD2"/>
    <property type="match status" value="1"/>
</dbReference>
<evidence type="ECO:0000256" key="8">
    <source>
        <dbReference type="RuleBase" id="RU000304"/>
    </source>
</evidence>
<dbReference type="VEuPathDB" id="CryptoDB:GNI_052710"/>
<feature type="binding site" evidence="7">
    <location>
        <position position="64"/>
    </location>
    <ligand>
        <name>ATP</name>
        <dbReference type="ChEBI" id="CHEBI:30616"/>
    </ligand>
</feature>
<evidence type="ECO:0000256" key="1">
    <source>
        <dbReference type="ARBA" id="ARBA00011245"/>
    </source>
</evidence>
<feature type="domain" description="Protein kinase" evidence="9">
    <location>
        <begin position="35"/>
        <end position="285"/>
    </location>
</feature>
<protein>
    <submittedName>
        <fullName evidence="10">Serine/threonine-protein kinase</fullName>
    </submittedName>
</protein>
<dbReference type="RefSeq" id="XP_011129827.1">
    <property type="nucleotide sequence ID" value="XM_011131525.1"/>
</dbReference>
<dbReference type="PROSITE" id="PS00108">
    <property type="entry name" value="PROTEIN_KINASE_ST"/>
    <property type="match status" value="1"/>
</dbReference>
<dbReference type="Pfam" id="PF00069">
    <property type="entry name" value="Pkinase"/>
    <property type="match status" value="1"/>
</dbReference>
<comment type="subunit">
    <text evidence="1">Monomer.</text>
</comment>
<dbReference type="EMBL" id="AFNH02000402">
    <property type="protein sequence ID" value="EZG71442.1"/>
    <property type="molecule type" value="Genomic_DNA"/>
</dbReference>
<dbReference type="GO" id="GO:0005634">
    <property type="term" value="C:nucleus"/>
    <property type="evidence" value="ECO:0007669"/>
    <property type="project" value="TreeGrafter"/>
</dbReference>
<name>A0A023B979_GRENI</name>
<dbReference type="OMA" id="INTRRYF"/>
<dbReference type="PROSITE" id="PS00107">
    <property type="entry name" value="PROTEIN_KINASE_ATP"/>
    <property type="match status" value="1"/>
</dbReference>
<evidence type="ECO:0000256" key="6">
    <source>
        <dbReference type="ARBA" id="ARBA00022840"/>
    </source>
</evidence>
<evidence type="ECO:0000256" key="2">
    <source>
        <dbReference type="ARBA" id="ARBA00022527"/>
    </source>
</evidence>
<dbReference type="PANTHER" id="PTHR24345">
    <property type="entry name" value="SERINE/THREONINE-PROTEIN KINASE PLK"/>
    <property type="match status" value="1"/>
</dbReference>
<keyword evidence="6 7" id="KW-0067">ATP-binding</keyword>
<evidence type="ECO:0000259" key="9">
    <source>
        <dbReference type="PROSITE" id="PS50011"/>
    </source>
</evidence>
<keyword evidence="2 8" id="KW-0723">Serine/threonine-protein kinase</keyword>
<dbReference type="InterPro" id="IPR000719">
    <property type="entry name" value="Prot_kinase_dom"/>
</dbReference>
<dbReference type="GO" id="GO:0004674">
    <property type="term" value="F:protein serine/threonine kinase activity"/>
    <property type="evidence" value="ECO:0007669"/>
    <property type="project" value="UniProtKB-KW"/>
</dbReference>
<dbReference type="AlphaFoldDB" id="A0A023B979"/>
<keyword evidence="3" id="KW-0808">Transferase</keyword>
<sequence length="331" mass="37699">MDLEFQLLPEPQVQTRWRRTLQLLGAEYMSFYDLVRNVSKIGGGNFSQVYQGTYWLTGEEVIIKAVEKKRLQQANALTEILVLRSVSHPSIVSFRGAFQNQKTVILITEYLRGGDLFDFIKRNGRMSERDSRDAMEKILQALVTLHARGIVHRDLKTENVMLRNPFDGTSVCLIDFGLSATLDSELMTMRCGSPGYVAPEVLLEKGKYNSKCDVFSAGVVLYTMLTGKPPFRGEDAKCILKKNARAKIVFPDYLSEEVKSLISWMTQRRPELRCSTQDALQHPFFTHESLPHGPFISHNGEDTCLQLPKHILSQDHKFYFDRMSPNTTAVI</sequence>
<evidence type="ECO:0000313" key="11">
    <source>
        <dbReference type="Proteomes" id="UP000019763"/>
    </source>
</evidence>